<reference evidence="15 16" key="1">
    <citation type="journal article" date="2025" name="Int. J. Syst. Evol. Microbiol.">
        <title>Desulfovibrio falkowii sp. nov., Porphyromonas miyakawae sp. nov., Mediterraneibacter flintii sp. nov. and Owariibacterium komagatae gen. nov., sp. nov., isolated from human faeces.</title>
        <authorList>
            <person name="Hamaguchi T."/>
            <person name="Ohara M."/>
            <person name="Hisatomi A."/>
            <person name="Sekiguchi K."/>
            <person name="Takeda J.I."/>
            <person name="Ueyama J."/>
            <person name="Ito M."/>
            <person name="Nishiwaki H."/>
            <person name="Ogi T."/>
            <person name="Hirayama M."/>
            <person name="Ohkuma M."/>
            <person name="Sakamoto M."/>
            <person name="Ohno K."/>
        </authorList>
    </citation>
    <scope>NUCLEOTIDE SEQUENCE [LARGE SCALE GENOMIC DNA]</scope>
    <source>
        <strain evidence="15 16">13CB11C</strain>
    </source>
</reference>
<dbReference type="RefSeq" id="WP_411915685.1">
    <property type="nucleotide sequence ID" value="NZ_BAAFSF010000002.1"/>
</dbReference>
<proteinExistence type="inferred from homology"/>
<evidence type="ECO:0000256" key="5">
    <source>
        <dbReference type="ARBA" id="ARBA00022801"/>
    </source>
</evidence>
<dbReference type="Gene3D" id="1.10.860.10">
    <property type="entry name" value="DNAb Helicase, Chain A"/>
    <property type="match status" value="1"/>
</dbReference>
<dbReference type="Gene3D" id="3.40.50.300">
    <property type="entry name" value="P-loop containing nucleotide triphosphate hydrolases"/>
    <property type="match status" value="1"/>
</dbReference>
<evidence type="ECO:0000256" key="1">
    <source>
        <dbReference type="ARBA" id="ARBA00008428"/>
    </source>
</evidence>
<keyword evidence="3 12" id="KW-0235">DNA replication</keyword>
<dbReference type="PANTHER" id="PTHR30153">
    <property type="entry name" value="REPLICATIVE DNA HELICASE DNAB"/>
    <property type="match status" value="1"/>
</dbReference>
<accession>A0ABQ0E2F4</accession>
<keyword evidence="4 12" id="KW-0547">Nucleotide-binding</keyword>
<dbReference type="Pfam" id="PF00772">
    <property type="entry name" value="DnaB"/>
    <property type="match status" value="1"/>
</dbReference>
<name>A0ABQ0E2F4_9PORP</name>
<evidence type="ECO:0000256" key="3">
    <source>
        <dbReference type="ARBA" id="ARBA00022705"/>
    </source>
</evidence>
<dbReference type="EC" id="5.6.2.3" evidence="11 12"/>
<dbReference type="SUPFAM" id="SSF52540">
    <property type="entry name" value="P-loop containing nucleoside triphosphate hydrolases"/>
    <property type="match status" value="1"/>
</dbReference>
<sequence>MDGAEPKKSRKTKSSPSSTAAAVGSLEGMLPPQAIEMERAVLGAIMLEPEAYYEVSQVLSAKSFYVKAHEVIYDAIISLASQHKPLDMLSVVEELRRRDELETAGGAAAVAELTRNVAGAANLEYHAHIVADKAMSRGLISFASGVMTRAYEDTEEVDQQVQAAESTLFELAQFKMRKDIVRADELIETFQHHLQEAANKPDGISGVPSGLYELDKMTNGWQRGELIVVGARPRMGKTAFAMTMIKTLSLDQNIPTLFFSMEMTNESLMERLVSNFCEIPLSHIRSGKLENYEWETLKERMLLLENKPLYLDESTGLSIFELRSKSRRAVREKNVQLIVIDYLQLMNAEGTYFGNREQEIALISRSLKSLAKELNLPIIVLAQLNREVDKRMQGDADSKRPQLSDLRESGSIEQDADVVCFIHRPEEYGIRTFPDDNSSTQGKADFIVAKHRNGPTGDIRLSFLGEFTKFVDLNTGSFIQRESSMGMNIGDESEMPPDAFFQPM</sequence>
<dbReference type="NCBIfam" id="TIGR00665">
    <property type="entry name" value="DnaB"/>
    <property type="match status" value="1"/>
</dbReference>
<evidence type="ECO:0000256" key="10">
    <source>
        <dbReference type="ARBA" id="ARBA00048954"/>
    </source>
</evidence>
<dbReference type="Pfam" id="PF03796">
    <property type="entry name" value="DnaB_C"/>
    <property type="match status" value="1"/>
</dbReference>
<keyword evidence="5 12" id="KW-0378">Hydrolase</keyword>
<keyword evidence="6 12" id="KW-0347">Helicase</keyword>
<comment type="function">
    <text evidence="12">The main replicative DNA helicase, it participates in initiation and elongation during chromosome replication. Travels ahead of the DNA replisome, separating dsDNA into templates for DNA synthesis. A processive ATP-dependent 5'-3' DNA helicase it has DNA-dependent ATPase activity.</text>
</comment>
<keyword evidence="16" id="KW-1185">Reference proteome</keyword>
<evidence type="ECO:0000313" key="16">
    <source>
        <dbReference type="Proteomes" id="UP001628220"/>
    </source>
</evidence>
<dbReference type="InterPro" id="IPR007692">
    <property type="entry name" value="DNA_helicase_DnaB"/>
</dbReference>
<keyword evidence="9" id="KW-0413">Isomerase</keyword>
<organism evidence="15 16">
    <name type="scientific">Porphyromonas miyakawae</name>
    <dbReference type="NCBI Taxonomy" id="3137470"/>
    <lineage>
        <taxon>Bacteria</taxon>
        <taxon>Pseudomonadati</taxon>
        <taxon>Bacteroidota</taxon>
        <taxon>Bacteroidia</taxon>
        <taxon>Bacteroidales</taxon>
        <taxon>Porphyromonadaceae</taxon>
        <taxon>Porphyromonas</taxon>
    </lineage>
</organism>
<keyword evidence="2 12" id="KW-0639">Primosome</keyword>
<comment type="caution">
    <text evidence="15">The sequence shown here is derived from an EMBL/GenBank/DDBJ whole genome shotgun (WGS) entry which is preliminary data.</text>
</comment>
<evidence type="ECO:0000256" key="13">
    <source>
        <dbReference type="SAM" id="MobiDB-lite"/>
    </source>
</evidence>
<dbReference type="SUPFAM" id="SSF48024">
    <property type="entry name" value="N-terminal domain of DnaB helicase"/>
    <property type="match status" value="1"/>
</dbReference>
<keyword evidence="8 12" id="KW-0238">DNA-binding</keyword>
<feature type="region of interest" description="Disordered" evidence="13">
    <location>
        <begin position="1"/>
        <end position="23"/>
    </location>
</feature>
<dbReference type="InterPro" id="IPR007693">
    <property type="entry name" value="DNA_helicase_DnaB-like_N"/>
</dbReference>
<gene>
    <name evidence="15" type="primary">dnaB</name>
    <name evidence="15" type="ORF">Tsumi_09730</name>
</gene>
<keyword evidence="7 12" id="KW-0067">ATP-binding</keyword>
<evidence type="ECO:0000256" key="12">
    <source>
        <dbReference type="RuleBase" id="RU362085"/>
    </source>
</evidence>
<evidence type="ECO:0000256" key="2">
    <source>
        <dbReference type="ARBA" id="ARBA00022515"/>
    </source>
</evidence>
<evidence type="ECO:0000256" key="11">
    <source>
        <dbReference type="NCBIfam" id="TIGR00665"/>
    </source>
</evidence>
<evidence type="ECO:0000256" key="6">
    <source>
        <dbReference type="ARBA" id="ARBA00022806"/>
    </source>
</evidence>
<feature type="domain" description="SF4 helicase" evidence="14">
    <location>
        <begin position="200"/>
        <end position="477"/>
    </location>
</feature>
<dbReference type="PANTHER" id="PTHR30153:SF2">
    <property type="entry name" value="REPLICATIVE DNA HELICASE"/>
    <property type="match status" value="1"/>
</dbReference>
<dbReference type="PROSITE" id="PS51199">
    <property type="entry name" value="SF4_HELICASE"/>
    <property type="match status" value="1"/>
</dbReference>
<evidence type="ECO:0000256" key="8">
    <source>
        <dbReference type="ARBA" id="ARBA00023125"/>
    </source>
</evidence>
<comment type="catalytic activity">
    <reaction evidence="10 12">
        <text>ATP + H2O = ADP + phosphate + H(+)</text>
        <dbReference type="Rhea" id="RHEA:13065"/>
        <dbReference type="ChEBI" id="CHEBI:15377"/>
        <dbReference type="ChEBI" id="CHEBI:15378"/>
        <dbReference type="ChEBI" id="CHEBI:30616"/>
        <dbReference type="ChEBI" id="CHEBI:43474"/>
        <dbReference type="ChEBI" id="CHEBI:456216"/>
        <dbReference type="EC" id="5.6.2.3"/>
    </reaction>
</comment>
<dbReference type="InterPro" id="IPR027417">
    <property type="entry name" value="P-loop_NTPase"/>
</dbReference>
<dbReference type="EMBL" id="BAAFSF010000002">
    <property type="protein sequence ID" value="GAB1251868.1"/>
    <property type="molecule type" value="Genomic_DNA"/>
</dbReference>
<dbReference type="CDD" id="cd00984">
    <property type="entry name" value="DnaB_C"/>
    <property type="match status" value="1"/>
</dbReference>
<evidence type="ECO:0000259" key="14">
    <source>
        <dbReference type="PROSITE" id="PS51199"/>
    </source>
</evidence>
<dbReference type="Proteomes" id="UP001628220">
    <property type="component" value="Unassembled WGS sequence"/>
</dbReference>
<dbReference type="GO" id="GO:0004386">
    <property type="term" value="F:helicase activity"/>
    <property type="evidence" value="ECO:0007669"/>
    <property type="project" value="UniProtKB-KW"/>
</dbReference>
<dbReference type="InterPro" id="IPR016136">
    <property type="entry name" value="DNA_helicase_N/primase_C"/>
</dbReference>
<evidence type="ECO:0000256" key="9">
    <source>
        <dbReference type="ARBA" id="ARBA00023235"/>
    </source>
</evidence>
<protein>
    <recommendedName>
        <fullName evidence="11 12">Replicative DNA helicase</fullName>
        <ecNumber evidence="11 12">5.6.2.3</ecNumber>
    </recommendedName>
</protein>
<comment type="similarity">
    <text evidence="1 12">Belongs to the helicase family. DnaB subfamily.</text>
</comment>
<evidence type="ECO:0000313" key="15">
    <source>
        <dbReference type="EMBL" id="GAB1251868.1"/>
    </source>
</evidence>
<dbReference type="InterPro" id="IPR036185">
    <property type="entry name" value="DNA_heli_DnaB-like_N_sf"/>
</dbReference>
<dbReference type="InterPro" id="IPR007694">
    <property type="entry name" value="DNA_helicase_DnaB-like_C"/>
</dbReference>
<evidence type="ECO:0000256" key="4">
    <source>
        <dbReference type="ARBA" id="ARBA00022741"/>
    </source>
</evidence>
<evidence type="ECO:0000256" key="7">
    <source>
        <dbReference type="ARBA" id="ARBA00022840"/>
    </source>
</evidence>